<dbReference type="Proteomes" id="UP000271098">
    <property type="component" value="Unassembled WGS sequence"/>
</dbReference>
<evidence type="ECO:0000256" key="3">
    <source>
        <dbReference type="ARBA" id="ARBA00022882"/>
    </source>
</evidence>
<keyword evidence="1" id="KW-0813">Transport</keyword>
<sequence length="163" mass="19091">MYEMLRNIAPPVGFGRKCPYRLAYKHLIRMNMPVAEDGTVHFTTTLFALIRESLSIKMRPVEEMDEADEELRQTLRKIWPLKAKKNMIDLVVPPNTELCYQRLTVGKLYAGLLILENYRAKKSGAEVRRFLAKRKRQRAAFLLLRRRNALFLPDDDEKEVLPT</sequence>
<dbReference type="PANTHER" id="PTHR45628">
    <property type="entry name" value="VOLTAGE-DEPENDENT CALCIUM CHANNEL TYPE A SUBUNIT ALPHA-1"/>
    <property type="match status" value="1"/>
</dbReference>
<evidence type="ECO:0000256" key="2">
    <source>
        <dbReference type="ARBA" id="ARBA00022737"/>
    </source>
</evidence>
<dbReference type="EMBL" id="UYRT01104792">
    <property type="protein sequence ID" value="VDN44084.1"/>
    <property type="molecule type" value="Genomic_DNA"/>
</dbReference>
<evidence type="ECO:0000313" key="9">
    <source>
        <dbReference type="Proteomes" id="UP000271098"/>
    </source>
</evidence>
<dbReference type="AlphaFoldDB" id="A0A183EWK4"/>
<dbReference type="InterPro" id="IPR031649">
    <property type="entry name" value="GPHH_dom"/>
</dbReference>
<feature type="domain" description="Voltage-dependent calcium channel alpha-1 subunit IQ" evidence="7">
    <location>
        <begin position="100"/>
        <end position="134"/>
    </location>
</feature>
<dbReference type="GO" id="GO:0098703">
    <property type="term" value="P:calcium ion import across plasma membrane"/>
    <property type="evidence" value="ECO:0007669"/>
    <property type="project" value="TreeGrafter"/>
</dbReference>
<evidence type="ECO:0000256" key="1">
    <source>
        <dbReference type="ARBA" id="ARBA00022448"/>
    </source>
</evidence>
<keyword evidence="3" id="KW-0851">Voltage-gated channel</keyword>
<keyword evidence="4" id="KW-0406">Ion transport</keyword>
<dbReference type="GO" id="GO:0045202">
    <property type="term" value="C:synapse"/>
    <property type="evidence" value="ECO:0007669"/>
    <property type="project" value="GOC"/>
</dbReference>
<evidence type="ECO:0000256" key="4">
    <source>
        <dbReference type="ARBA" id="ARBA00023065"/>
    </source>
</evidence>
<proteinExistence type="predicted"/>
<dbReference type="Gene3D" id="6.10.250.2180">
    <property type="match status" value="1"/>
</dbReference>
<evidence type="ECO:0000256" key="6">
    <source>
        <dbReference type="ARBA" id="ARBA00023303"/>
    </source>
</evidence>
<evidence type="ECO:0000313" key="8">
    <source>
        <dbReference type="EMBL" id="VDN44084.1"/>
    </source>
</evidence>
<reference evidence="10" key="1">
    <citation type="submission" date="2016-06" db="UniProtKB">
        <authorList>
            <consortium name="WormBaseParasite"/>
        </authorList>
    </citation>
    <scope>IDENTIFICATION</scope>
</reference>
<evidence type="ECO:0000313" key="10">
    <source>
        <dbReference type="WBParaSite" id="GPUH_0002537501-mRNA-1"/>
    </source>
</evidence>
<dbReference type="Pfam" id="PF16905">
    <property type="entry name" value="GPHH"/>
    <property type="match status" value="1"/>
</dbReference>
<keyword evidence="6" id="KW-0407">Ion channel</keyword>
<dbReference type="GO" id="GO:0007268">
    <property type="term" value="P:chemical synaptic transmission"/>
    <property type="evidence" value="ECO:0007669"/>
    <property type="project" value="TreeGrafter"/>
</dbReference>
<organism evidence="10">
    <name type="scientific">Gongylonema pulchrum</name>
    <dbReference type="NCBI Taxonomy" id="637853"/>
    <lineage>
        <taxon>Eukaryota</taxon>
        <taxon>Metazoa</taxon>
        <taxon>Ecdysozoa</taxon>
        <taxon>Nematoda</taxon>
        <taxon>Chromadorea</taxon>
        <taxon>Rhabditida</taxon>
        <taxon>Spirurina</taxon>
        <taxon>Spiruromorpha</taxon>
        <taxon>Spiruroidea</taxon>
        <taxon>Gongylonematidae</taxon>
        <taxon>Gongylonema</taxon>
    </lineage>
</organism>
<dbReference type="PANTHER" id="PTHR45628:SF7">
    <property type="entry name" value="VOLTAGE-DEPENDENT CALCIUM CHANNEL TYPE A SUBUNIT ALPHA-1"/>
    <property type="match status" value="1"/>
</dbReference>
<evidence type="ECO:0000259" key="7">
    <source>
        <dbReference type="SMART" id="SM01062"/>
    </source>
</evidence>
<reference evidence="8 9" key="2">
    <citation type="submission" date="2018-11" db="EMBL/GenBank/DDBJ databases">
        <authorList>
            <consortium name="Pathogen Informatics"/>
        </authorList>
    </citation>
    <scope>NUCLEOTIDE SEQUENCE [LARGE SCALE GENOMIC DNA]</scope>
</reference>
<gene>
    <name evidence="8" type="ORF">GPUH_LOCUS25345</name>
</gene>
<evidence type="ECO:0000256" key="5">
    <source>
        <dbReference type="ARBA" id="ARBA00023180"/>
    </source>
</evidence>
<dbReference type="OrthoDB" id="431720at2759"/>
<keyword evidence="5" id="KW-0325">Glycoprotein</keyword>
<keyword evidence="2" id="KW-0677">Repeat</keyword>
<dbReference type="SMART" id="SM01062">
    <property type="entry name" value="Ca_chan_IQ"/>
    <property type="match status" value="1"/>
</dbReference>
<keyword evidence="9" id="KW-1185">Reference proteome</keyword>
<accession>A0A183EWK4</accession>
<dbReference type="WBParaSite" id="GPUH_0002537501-mRNA-1">
    <property type="protein sequence ID" value="GPUH_0002537501-mRNA-1"/>
    <property type="gene ID" value="GPUH_0002537501"/>
</dbReference>
<name>A0A183EWK4_9BILA</name>
<dbReference type="InterPro" id="IPR014873">
    <property type="entry name" value="VDCC_a1su_IQ"/>
</dbReference>
<dbReference type="Pfam" id="PF08763">
    <property type="entry name" value="Ca_chan_IQ"/>
    <property type="match status" value="1"/>
</dbReference>
<protein>
    <submittedName>
        <fullName evidence="10">Ca_chan_IQ domain-containing protein</fullName>
    </submittedName>
</protein>
<dbReference type="GO" id="GO:0005891">
    <property type="term" value="C:voltage-gated calcium channel complex"/>
    <property type="evidence" value="ECO:0007669"/>
    <property type="project" value="TreeGrafter"/>
</dbReference>
<dbReference type="GO" id="GO:0008331">
    <property type="term" value="F:high voltage-gated calcium channel activity"/>
    <property type="evidence" value="ECO:0007669"/>
    <property type="project" value="TreeGrafter"/>
</dbReference>
<dbReference type="InterPro" id="IPR050599">
    <property type="entry name" value="VDCC_alpha-1_subunit"/>
</dbReference>